<dbReference type="SUPFAM" id="SSF56281">
    <property type="entry name" value="Metallo-hydrolase/oxidoreductase"/>
    <property type="match status" value="1"/>
</dbReference>
<evidence type="ECO:0000313" key="4">
    <source>
        <dbReference type="Proteomes" id="UP000501802"/>
    </source>
</evidence>
<dbReference type="EMBL" id="CP050063">
    <property type="protein sequence ID" value="QIP11366.1"/>
    <property type="molecule type" value="Genomic_DNA"/>
</dbReference>
<sequence>MYNIQITRAFTNKTLAGRHVEVTNGIYLNLVLWEFYELIVVIFINSPGMSSSRREFIRKSFLLTGTVGLTGSSGLNDNNSISQSGDRLVLLGTQGGPFIRSYKQTPSANLIVYKNILFVIDTGYGVTFKLLEAGIKLSSLKYIFITHHHSDHNLELGPLLYNAWLSGLAEPIHVYAPAGLKSLLSAYWESNRFDIDTRIKDEGRPDIRLLVVSHEYSEGTLVSNSDFDVKSLRNRHPPIEESYALKFKLGEKVVVFSGDTTYFPALATFASGADYLIHEVMYGPAVDEMVKRRPNATKLKASILSHHTLAEDVGKIAKAANAKNLILNHFVPPDDKSLTDEVWTKAVGSTFSGTIIVGKDLLQFAL</sequence>
<dbReference type="PANTHER" id="PTHR46018:SF2">
    <property type="entry name" value="ZINC PHOSPHODIESTERASE ELAC PROTEIN 1"/>
    <property type="match status" value="1"/>
</dbReference>
<dbReference type="AlphaFoldDB" id="A0A6G9AGD0"/>
<keyword evidence="4" id="KW-1185">Reference proteome</keyword>
<proteinExistence type="predicted"/>
<dbReference type="InterPro" id="IPR036866">
    <property type="entry name" value="RibonucZ/Hydroxyglut_hydro"/>
</dbReference>
<dbReference type="Proteomes" id="UP000501802">
    <property type="component" value="Chromosome"/>
</dbReference>
<gene>
    <name evidence="3" type="ORF">G8759_01290</name>
</gene>
<evidence type="ECO:0000313" key="3">
    <source>
        <dbReference type="EMBL" id="QIP11366.1"/>
    </source>
</evidence>
<dbReference type="RefSeq" id="WP_167204482.1">
    <property type="nucleotide sequence ID" value="NZ_CP050063.1"/>
</dbReference>
<organism evidence="3 4">
    <name type="scientific">Spirosoma aureum</name>
    <dbReference type="NCBI Taxonomy" id="2692134"/>
    <lineage>
        <taxon>Bacteria</taxon>
        <taxon>Pseudomonadati</taxon>
        <taxon>Bacteroidota</taxon>
        <taxon>Cytophagia</taxon>
        <taxon>Cytophagales</taxon>
        <taxon>Cytophagaceae</taxon>
        <taxon>Spirosoma</taxon>
    </lineage>
</organism>
<evidence type="ECO:0000256" key="1">
    <source>
        <dbReference type="ARBA" id="ARBA00022801"/>
    </source>
</evidence>
<evidence type="ECO:0000259" key="2">
    <source>
        <dbReference type="SMART" id="SM00849"/>
    </source>
</evidence>
<dbReference type="KEGG" id="spib:G8759_01290"/>
<name>A0A6G9AGD0_9BACT</name>
<dbReference type="SMART" id="SM00849">
    <property type="entry name" value="Lactamase_B"/>
    <property type="match status" value="1"/>
</dbReference>
<dbReference type="Pfam" id="PF23023">
    <property type="entry name" value="Anti-Pycsar_Apyc1"/>
    <property type="match status" value="1"/>
</dbReference>
<feature type="domain" description="Metallo-beta-lactamase" evidence="2">
    <location>
        <begin position="105"/>
        <end position="307"/>
    </location>
</feature>
<accession>A0A6G9AGD0</accession>
<keyword evidence="1 3" id="KW-0378">Hydrolase</keyword>
<dbReference type="InterPro" id="IPR001279">
    <property type="entry name" value="Metallo-B-lactamas"/>
</dbReference>
<dbReference type="Gene3D" id="3.60.15.10">
    <property type="entry name" value="Ribonuclease Z/Hydroxyacylglutathione hydrolase-like"/>
    <property type="match status" value="1"/>
</dbReference>
<protein>
    <submittedName>
        <fullName evidence="3">MBL fold metallo-hydrolase</fullName>
    </submittedName>
</protein>
<dbReference type="GO" id="GO:0042781">
    <property type="term" value="F:3'-tRNA processing endoribonuclease activity"/>
    <property type="evidence" value="ECO:0007669"/>
    <property type="project" value="TreeGrafter"/>
</dbReference>
<dbReference type="PANTHER" id="PTHR46018">
    <property type="entry name" value="ZINC PHOSPHODIESTERASE ELAC PROTEIN 1"/>
    <property type="match status" value="1"/>
</dbReference>
<dbReference type="CDD" id="cd07719">
    <property type="entry name" value="arylsulfatase_AtsA-like_MBL-fold"/>
    <property type="match status" value="1"/>
</dbReference>
<reference evidence="3 4" key="1">
    <citation type="submission" date="2020-03" db="EMBL/GenBank/DDBJ databases">
        <authorList>
            <person name="Kim M.K."/>
        </authorList>
    </citation>
    <scope>NUCLEOTIDE SEQUENCE [LARGE SCALE GENOMIC DNA]</scope>
    <source>
        <strain evidence="3 4">BT328</strain>
    </source>
</reference>
<dbReference type="InterPro" id="IPR044094">
    <property type="entry name" value="AtsA-like_MBL-fold"/>
</dbReference>